<evidence type="ECO:0000256" key="1">
    <source>
        <dbReference type="ARBA" id="ARBA00004245"/>
    </source>
</evidence>
<dbReference type="Gene3D" id="1.20.5.520">
    <property type="entry name" value="Single helix bin"/>
    <property type="match status" value="3"/>
</dbReference>
<evidence type="ECO:0000313" key="6">
    <source>
        <dbReference type="Proteomes" id="UP000494206"/>
    </source>
</evidence>
<dbReference type="EMBL" id="CADEPM010000002">
    <property type="protein sequence ID" value="CAB3400016.1"/>
    <property type="molecule type" value="Genomic_DNA"/>
</dbReference>
<comment type="similarity">
    <text evidence="2">Belongs to the thymosin beta family.</text>
</comment>
<dbReference type="PANTHER" id="PTHR20940">
    <property type="entry name" value="TETRA THYMOSIN"/>
    <property type="match status" value="1"/>
</dbReference>
<evidence type="ECO:0000313" key="5">
    <source>
        <dbReference type="EMBL" id="CAB3400016.1"/>
    </source>
</evidence>
<sequence>MAAVSQLPKMDEDLAGAVRSGLELKKVQTQEKNVLPTKEDVECEKKLVERIHEIEHFDSTKLKATPVKEKVVLPSQEDIKKEKQLLELQDNIHNFPHEKLHKTETSEKNVLPSPTDIAREKTIQMASSFDKTNLNHVEPVVTTEVCVCQNEN</sequence>
<dbReference type="OrthoDB" id="2151618at2759"/>
<dbReference type="PANTHER" id="PTHR20940:SF1">
    <property type="entry name" value="CIBOULOT, ISOFORM A"/>
    <property type="match status" value="1"/>
</dbReference>
<proteinExistence type="inferred from homology"/>
<protein>
    <recommendedName>
        <fullName evidence="7">Thymosin beta</fullName>
    </recommendedName>
</protein>
<dbReference type="SMART" id="SM00152">
    <property type="entry name" value="THY"/>
    <property type="match status" value="3"/>
</dbReference>
<comment type="subcellular location">
    <subcellularLocation>
        <location evidence="1">Cytoplasm</location>
        <location evidence="1">Cytoskeleton</location>
    </subcellularLocation>
</comment>
<dbReference type="InterPro" id="IPR038386">
    <property type="entry name" value="Beta-thymosin_sf"/>
</dbReference>
<reference evidence="5 6" key="1">
    <citation type="submission" date="2020-04" db="EMBL/GenBank/DDBJ databases">
        <authorList>
            <person name="Laetsch R D."/>
            <person name="Stevens L."/>
            <person name="Kumar S."/>
            <person name="Blaxter L. M."/>
        </authorList>
    </citation>
    <scope>NUCLEOTIDE SEQUENCE [LARGE SCALE GENOMIC DNA]</scope>
</reference>
<evidence type="ECO:0000256" key="2">
    <source>
        <dbReference type="ARBA" id="ARBA00009511"/>
    </source>
</evidence>
<dbReference type="Proteomes" id="UP000494206">
    <property type="component" value="Unassembled WGS sequence"/>
</dbReference>
<dbReference type="GO" id="GO:0005856">
    <property type="term" value="C:cytoskeleton"/>
    <property type="evidence" value="ECO:0007669"/>
    <property type="project" value="UniProtKB-SubCell"/>
</dbReference>
<keyword evidence="3" id="KW-0963">Cytoplasm</keyword>
<dbReference type="InterPro" id="IPR001152">
    <property type="entry name" value="Beta-thymosin"/>
</dbReference>
<name>A0A8S1EQ76_9PELO</name>
<dbReference type="GO" id="GO:0003785">
    <property type="term" value="F:actin monomer binding"/>
    <property type="evidence" value="ECO:0007669"/>
    <property type="project" value="InterPro"/>
</dbReference>
<gene>
    <name evidence="5" type="ORF">CBOVIS_LOCUS3040</name>
</gene>
<dbReference type="AlphaFoldDB" id="A0A8S1EQ76"/>
<keyword evidence="4" id="KW-0206">Cytoskeleton</keyword>
<dbReference type="GO" id="GO:0005829">
    <property type="term" value="C:cytosol"/>
    <property type="evidence" value="ECO:0007669"/>
    <property type="project" value="TreeGrafter"/>
</dbReference>
<evidence type="ECO:0000256" key="4">
    <source>
        <dbReference type="ARBA" id="ARBA00023212"/>
    </source>
</evidence>
<organism evidence="5 6">
    <name type="scientific">Caenorhabditis bovis</name>
    <dbReference type="NCBI Taxonomy" id="2654633"/>
    <lineage>
        <taxon>Eukaryota</taxon>
        <taxon>Metazoa</taxon>
        <taxon>Ecdysozoa</taxon>
        <taxon>Nematoda</taxon>
        <taxon>Chromadorea</taxon>
        <taxon>Rhabditida</taxon>
        <taxon>Rhabditina</taxon>
        <taxon>Rhabditomorpha</taxon>
        <taxon>Rhabditoidea</taxon>
        <taxon>Rhabditidae</taxon>
        <taxon>Peloderinae</taxon>
        <taxon>Caenorhabditis</taxon>
    </lineage>
</organism>
<comment type="caution">
    <text evidence="5">The sequence shown here is derived from an EMBL/GenBank/DDBJ whole genome shotgun (WGS) entry which is preliminary data.</text>
</comment>
<evidence type="ECO:0008006" key="7">
    <source>
        <dbReference type="Google" id="ProtNLM"/>
    </source>
</evidence>
<dbReference type="Pfam" id="PF01290">
    <property type="entry name" value="Thymosin"/>
    <property type="match status" value="3"/>
</dbReference>
<accession>A0A8S1EQ76</accession>
<dbReference type="GO" id="GO:0007015">
    <property type="term" value="P:actin filament organization"/>
    <property type="evidence" value="ECO:0007669"/>
    <property type="project" value="InterPro"/>
</dbReference>
<keyword evidence="6" id="KW-1185">Reference proteome</keyword>
<evidence type="ECO:0000256" key="3">
    <source>
        <dbReference type="ARBA" id="ARBA00022490"/>
    </source>
</evidence>